<dbReference type="Gene3D" id="2.40.50.140">
    <property type="entry name" value="Nucleic acid-binding proteins"/>
    <property type="match status" value="1"/>
</dbReference>
<evidence type="ECO:0000256" key="9">
    <source>
        <dbReference type="HAMAP-Rule" id="MF_01884"/>
    </source>
</evidence>
<evidence type="ECO:0000256" key="5">
    <source>
        <dbReference type="ARBA" id="ARBA00022840"/>
    </source>
</evidence>
<dbReference type="GO" id="GO:0003723">
    <property type="term" value="F:RNA binding"/>
    <property type="evidence" value="ECO:0007669"/>
    <property type="project" value="UniProtKB-UniRule"/>
</dbReference>
<reference evidence="14" key="1">
    <citation type="submission" date="2015-05" db="EMBL/GenBank/DDBJ databases">
        <title>Permanent draft genome of Rhodopirellula islandicus K833.</title>
        <authorList>
            <person name="Kizina J."/>
            <person name="Richter M."/>
            <person name="Glockner F.O."/>
            <person name="Harder J."/>
        </authorList>
    </citation>
    <scope>NUCLEOTIDE SEQUENCE [LARGE SCALE GENOMIC DNA]</scope>
    <source>
        <strain evidence="14">K833</strain>
    </source>
</reference>
<dbReference type="SMART" id="SM00382">
    <property type="entry name" value="AAA"/>
    <property type="match status" value="1"/>
</dbReference>
<dbReference type="PATRIC" id="fig|595434.4.peg.1582"/>
<dbReference type="InterPro" id="IPR000194">
    <property type="entry name" value="ATPase_F1/V1/A1_a/bsu_nucl-bd"/>
</dbReference>
<accession>A0A0J1BIS9</accession>
<dbReference type="HAMAP" id="MF_01884">
    <property type="entry name" value="Rho"/>
    <property type="match status" value="1"/>
</dbReference>
<dbReference type="GO" id="GO:0005524">
    <property type="term" value="F:ATP binding"/>
    <property type="evidence" value="ECO:0007669"/>
    <property type="project" value="UniProtKB-UniRule"/>
</dbReference>
<dbReference type="NCBIfam" id="TIGR00767">
    <property type="entry name" value="rho"/>
    <property type="match status" value="1"/>
</dbReference>
<dbReference type="GO" id="GO:0016787">
    <property type="term" value="F:hydrolase activity"/>
    <property type="evidence" value="ECO:0007669"/>
    <property type="project" value="UniProtKB-KW"/>
</dbReference>
<dbReference type="InterPro" id="IPR003593">
    <property type="entry name" value="AAA+_ATPase"/>
</dbReference>
<feature type="binding site" evidence="9">
    <location>
        <begin position="229"/>
        <end position="234"/>
    </location>
    <ligand>
        <name>ATP</name>
        <dbReference type="ChEBI" id="CHEBI:30616"/>
    </ligand>
</feature>
<evidence type="ECO:0000256" key="6">
    <source>
        <dbReference type="ARBA" id="ARBA00022884"/>
    </source>
</evidence>
<dbReference type="GO" id="GO:0005829">
    <property type="term" value="C:cytosol"/>
    <property type="evidence" value="ECO:0007669"/>
    <property type="project" value="UniProtKB-ARBA"/>
</dbReference>
<keyword evidence="7 9" id="KW-0805">Transcription regulation</keyword>
<evidence type="ECO:0000256" key="10">
    <source>
        <dbReference type="NCBIfam" id="TIGR00767"/>
    </source>
</evidence>
<evidence type="ECO:0000256" key="11">
    <source>
        <dbReference type="PROSITE-ProRule" id="PRU01203"/>
    </source>
</evidence>
<dbReference type="InterPro" id="IPR011112">
    <property type="entry name" value="Rho-like_N"/>
</dbReference>
<dbReference type="InterPro" id="IPR011129">
    <property type="entry name" value="CSD"/>
</dbReference>
<dbReference type="EC" id="3.6.4.-" evidence="9 10"/>
<evidence type="ECO:0000259" key="13">
    <source>
        <dbReference type="PROSITE" id="PS51856"/>
    </source>
</evidence>
<keyword evidence="4 9" id="KW-0347">Helicase</keyword>
<keyword evidence="6 9" id="KW-0694">RNA-binding</keyword>
<dbReference type="AlphaFoldDB" id="A0A0J1BIS9"/>
<dbReference type="CDD" id="cd01128">
    <property type="entry name" value="rho_factor_C"/>
    <property type="match status" value="1"/>
</dbReference>
<dbReference type="PROSITE" id="PS51856">
    <property type="entry name" value="RHO_RNA_BD"/>
    <property type="match status" value="1"/>
</dbReference>
<feature type="binding site" evidence="9">
    <location>
        <begin position="217"/>
        <end position="222"/>
    </location>
    <ligand>
        <name>ATP</name>
        <dbReference type="ChEBI" id="CHEBI:30616"/>
    </ligand>
</feature>
<dbReference type="InterPro" id="IPR012340">
    <property type="entry name" value="NA-bd_OB-fold"/>
</dbReference>
<keyword evidence="15" id="KW-1185">Reference proteome</keyword>
<evidence type="ECO:0000256" key="12">
    <source>
        <dbReference type="SAM" id="MobiDB-lite"/>
    </source>
</evidence>
<organism evidence="14 15">
    <name type="scientific">Rhodopirellula islandica</name>
    <dbReference type="NCBI Taxonomy" id="595434"/>
    <lineage>
        <taxon>Bacteria</taxon>
        <taxon>Pseudomonadati</taxon>
        <taxon>Planctomycetota</taxon>
        <taxon>Planctomycetia</taxon>
        <taxon>Pirellulales</taxon>
        <taxon>Pirellulaceae</taxon>
        <taxon>Rhodopirellula</taxon>
    </lineage>
</organism>
<dbReference type="InterPro" id="IPR036269">
    <property type="entry name" value="Rho_N_sf"/>
</dbReference>
<comment type="function">
    <text evidence="9">Facilitates transcription termination by a mechanism that involves Rho binding to the nascent RNA, activation of Rho's RNA-dependent ATPase activity, and release of the mRNA from the DNA template.</text>
</comment>
<dbReference type="PANTHER" id="PTHR46425">
    <property type="entry name" value="TRANSCRIPTION TERMINATION FACTOR RHO"/>
    <property type="match status" value="1"/>
</dbReference>
<dbReference type="InterPro" id="IPR041703">
    <property type="entry name" value="Rho_factor_ATP-bd"/>
</dbReference>
<keyword evidence="5 9" id="KW-0067">ATP-binding</keyword>
<dbReference type="CDD" id="cd04459">
    <property type="entry name" value="Rho_CSD"/>
    <property type="match status" value="1"/>
</dbReference>
<comment type="similarity">
    <text evidence="9 11">Belongs to the Rho family.</text>
</comment>
<dbReference type="NCBIfam" id="NF006886">
    <property type="entry name" value="PRK09376.1"/>
    <property type="match status" value="1"/>
</dbReference>
<evidence type="ECO:0000256" key="7">
    <source>
        <dbReference type="ARBA" id="ARBA00023015"/>
    </source>
</evidence>
<dbReference type="Proteomes" id="UP000036367">
    <property type="component" value="Unassembled WGS sequence"/>
</dbReference>
<evidence type="ECO:0000313" key="14">
    <source>
        <dbReference type="EMBL" id="KLU06446.1"/>
    </source>
</evidence>
<evidence type="ECO:0000256" key="1">
    <source>
        <dbReference type="ARBA" id="ARBA00022472"/>
    </source>
</evidence>
<dbReference type="Gene3D" id="3.40.50.300">
    <property type="entry name" value="P-loop containing nucleotide triphosphate hydrolases"/>
    <property type="match status" value="1"/>
</dbReference>
<name>A0A0J1BIS9_RHOIS</name>
<dbReference type="OrthoDB" id="9805197at2"/>
<feature type="region of interest" description="Disordered" evidence="12">
    <location>
        <begin position="1"/>
        <end position="20"/>
    </location>
</feature>
<evidence type="ECO:0000256" key="2">
    <source>
        <dbReference type="ARBA" id="ARBA00022741"/>
    </source>
</evidence>
<dbReference type="Pfam" id="PF00006">
    <property type="entry name" value="ATP-synt_ab"/>
    <property type="match status" value="1"/>
</dbReference>
<keyword evidence="2 9" id="KW-0547">Nucleotide-binding</keyword>
<evidence type="ECO:0000256" key="8">
    <source>
        <dbReference type="ARBA" id="ARBA00023163"/>
    </source>
</evidence>
<gene>
    <name evidence="9" type="primary">rho</name>
    <name evidence="14" type="ORF">RISK_001657</name>
</gene>
<evidence type="ECO:0000256" key="4">
    <source>
        <dbReference type="ARBA" id="ARBA00022806"/>
    </source>
</evidence>
<dbReference type="STRING" id="595434.RISK_001657"/>
<dbReference type="SUPFAM" id="SSF68912">
    <property type="entry name" value="Rho N-terminal domain-like"/>
    <property type="match status" value="1"/>
</dbReference>
<proteinExistence type="inferred from homology"/>
<dbReference type="SMART" id="SM00357">
    <property type="entry name" value="CSP"/>
    <property type="match status" value="1"/>
</dbReference>
<dbReference type="PANTHER" id="PTHR46425:SF1">
    <property type="entry name" value="TRANSCRIPTION TERMINATION FACTOR RHO"/>
    <property type="match status" value="1"/>
</dbReference>
<feature type="binding site" evidence="9">
    <location>
        <position position="260"/>
    </location>
    <ligand>
        <name>ATP</name>
        <dbReference type="ChEBI" id="CHEBI:30616"/>
    </ligand>
</feature>
<dbReference type="Pfam" id="PF07497">
    <property type="entry name" value="Rho_RNA_bind"/>
    <property type="match status" value="1"/>
</dbReference>
<comment type="subunit">
    <text evidence="9">Homohexamer. The homohexamer assembles into an open ring structure.</text>
</comment>
<dbReference type="SUPFAM" id="SSF50249">
    <property type="entry name" value="Nucleic acid-binding proteins"/>
    <property type="match status" value="1"/>
</dbReference>
<dbReference type="GO" id="GO:0006353">
    <property type="term" value="P:DNA-templated transcription termination"/>
    <property type="evidence" value="ECO:0007669"/>
    <property type="project" value="UniProtKB-UniRule"/>
</dbReference>
<keyword evidence="8 9" id="KW-0804">Transcription</keyword>
<dbReference type="SUPFAM" id="SSF52540">
    <property type="entry name" value="P-loop containing nucleoside triphosphate hydrolases"/>
    <property type="match status" value="1"/>
</dbReference>
<keyword evidence="3 9" id="KW-0378">Hydrolase</keyword>
<protein>
    <recommendedName>
        <fullName evidence="9 10">Transcription termination factor Rho</fullName>
        <ecNumber evidence="9 10">3.6.4.-</ecNumber>
    </recommendedName>
    <alternativeName>
        <fullName evidence="9">ATP-dependent helicase Rho</fullName>
    </alternativeName>
</protein>
<dbReference type="SMART" id="SM00959">
    <property type="entry name" value="Rho_N"/>
    <property type="match status" value="1"/>
</dbReference>
<dbReference type="InterPro" id="IPR027417">
    <property type="entry name" value="P-loop_NTPase"/>
</dbReference>
<dbReference type="GO" id="GO:0004386">
    <property type="term" value="F:helicase activity"/>
    <property type="evidence" value="ECO:0007669"/>
    <property type="project" value="UniProtKB-UniRule"/>
</dbReference>
<dbReference type="InterPro" id="IPR004665">
    <property type="entry name" value="Term_rho"/>
</dbReference>
<dbReference type="GO" id="GO:0008186">
    <property type="term" value="F:ATP-dependent activity, acting on RNA"/>
    <property type="evidence" value="ECO:0007669"/>
    <property type="project" value="UniProtKB-UniRule"/>
</dbReference>
<evidence type="ECO:0000313" key="15">
    <source>
        <dbReference type="Proteomes" id="UP000036367"/>
    </source>
</evidence>
<feature type="domain" description="Rho RNA-BD" evidence="13">
    <location>
        <begin position="99"/>
        <end position="174"/>
    </location>
</feature>
<keyword evidence="1 9" id="KW-0806">Transcription termination</keyword>
<comment type="caution">
    <text evidence="14">The sequence shown here is derived from an EMBL/GenBank/DDBJ whole genome shotgun (WGS) entry which is preliminary data.</text>
</comment>
<dbReference type="InterPro" id="IPR011113">
    <property type="entry name" value="Rho_RNA-bd"/>
</dbReference>
<sequence>MRHPDKDVDKRVRELDAERDPLSLPEEIVSEVTRAGGRVGIPAKDQSSKQALNINDLQKLDHDELLALAETEGLQEIAALPRQDLVFRLLKARMSANGLMYGEGTLEILPDGFGFLRSAQYHYLSCPDDIYVSPSQIRRFGLHTGSHVAGQIRPPKENERYFALLRIEAINHADPMQRQRQKPFDDLTPLHPRVRIVTEYDAQELSTRVVDLFTPIGFGQRGLIVSPPRAGKTMLMQSLARGVLNNYPDAYVVVLLIDERPEEVTDMEREITSPQCEVISSTFDEPPARHIQVAQMVVEKAKRMVESGTDVVIFLDSITRLARAYNSDSESATGKLLTGGLDAGAMQKPKSFFGSARKVEEGGSLTILATALVDTGSRMDDVIFEEFKGTGNLEIVLDQDLVARRVWPAIDLTRSGTRREEMLLDQEEHRRIETLRRELADHSPVDSMTELTKRMRKTQNNAEFLMSVQPQD</sequence>
<dbReference type="EMBL" id="LECT01000015">
    <property type="protein sequence ID" value="KLU06446.1"/>
    <property type="molecule type" value="Genomic_DNA"/>
</dbReference>
<evidence type="ECO:0000256" key="3">
    <source>
        <dbReference type="ARBA" id="ARBA00022801"/>
    </source>
</evidence>
<comment type="caution">
    <text evidence="9">Lacks conserved residue(s) required for the propagation of feature annotation.</text>
</comment>